<dbReference type="Proteomes" id="UP000008553">
    <property type="component" value="Unassembled WGS sequence"/>
</dbReference>
<comment type="caution">
    <text evidence="1">The sequence shown here is derived from an EMBL/GenBank/DDBJ whole genome shotgun (WGS) entry which is preliminary data.</text>
</comment>
<protein>
    <submittedName>
        <fullName evidence="1">Uncharacterized protein</fullName>
    </submittedName>
</protein>
<evidence type="ECO:0000313" key="1">
    <source>
        <dbReference type="EMBL" id="EAA19070.1"/>
    </source>
</evidence>
<evidence type="ECO:0000313" key="2">
    <source>
        <dbReference type="Proteomes" id="UP000008553"/>
    </source>
</evidence>
<reference evidence="1 2" key="1">
    <citation type="journal article" date="2002" name="Nature">
        <title>Genome sequence and comparative analysis of the model rodent malaria parasite Plasmodium yoelii yoelii.</title>
        <authorList>
            <person name="Carlton J.M."/>
            <person name="Angiuoli S.V."/>
            <person name="Suh B.B."/>
            <person name="Kooij T.W."/>
            <person name="Pertea M."/>
            <person name="Silva J.C."/>
            <person name="Ermolaeva M.D."/>
            <person name="Allen J.E."/>
            <person name="Selengut J.D."/>
            <person name="Koo H.L."/>
            <person name="Peterson J.D."/>
            <person name="Pop M."/>
            <person name="Kosack D.S."/>
            <person name="Shumway M.F."/>
            <person name="Bidwell S.L."/>
            <person name="Shallom S.J."/>
            <person name="van Aken S.E."/>
            <person name="Riedmuller S.B."/>
            <person name="Feldblyum T.V."/>
            <person name="Cho J.K."/>
            <person name="Quackenbush J."/>
            <person name="Sedegah M."/>
            <person name="Shoaibi A."/>
            <person name="Cummings L.M."/>
            <person name="Florens L."/>
            <person name="Yates J.R."/>
            <person name="Raine J.D."/>
            <person name="Sinden R.E."/>
            <person name="Harris M.A."/>
            <person name="Cunningham D.A."/>
            <person name="Preiser P.R."/>
            <person name="Bergman L.W."/>
            <person name="Vaidya A.B."/>
            <person name="van Lin L.H."/>
            <person name="Janse C.J."/>
            <person name="Waters A.P."/>
            <person name="Smith H.O."/>
            <person name="White O.R."/>
            <person name="Salzberg S.L."/>
            <person name="Venter J.C."/>
            <person name="Fraser C.M."/>
            <person name="Hoffman S.L."/>
            <person name="Gardner M.J."/>
            <person name="Carucci D.J."/>
        </authorList>
    </citation>
    <scope>NUCLEOTIDE SEQUENCE [LARGE SCALE GENOMIC DNA]</scope>
    <source>
        <strain evidence="1 2">17XNL</strain>
    </source>
</reference>
<feature type="non-terminal residue" evidence="1">
    <location>
        <position position="26"/>
    </location>
</feature>
<dbReference type="PaxDb" id="73239-Q7R9S6"/>
<dbReference type="AlphaFoldDB" id="Q7R9S6"/>
<name>Q7R9S6_PLAYO</name>
<dbReference type="EMBL" id="AABL01002353">
    <property type="protein sequence ID" value="EAA19070.1"/>
    <property type="molecule type" value="Genomic_DNA"/>
</dbReference>
<organism evidence="1 2">
    <name type="scientific">Plasmodium yoelii yoelii</name>
    <dbReference type="NCBI Taxonomy" id="73239"/>
    <lineage>
        <taxon>Eukaryota</taxon>
        <taxon>Sar</taxon>
        <taxon>Alveolata</taxon>
        <taxon>Apicomplexa</taxon>
        <taxon>Aconoidasida</taxon>
        <taxon>Haemosporida</taxon>
        <taxon>Plasmodiidae</taxon>
        <taxon>Plasmodium</taxon>
        <taxon>Plasmodium (Vinckeia)</taxon>
    </lineage>
</organism>
<sequence length="26" mass="3244">MKIIRNNKKTKKKIIQFFSFFGKRKN</sequence>
<gene>
    <name evidence="1" type="ORF">PY06784</name>
</gene>
<dbReference type="InParanoid" id="Q7R9S6"/>
<proteinExistence type="predicted"/>
<accession>Q7R9S6</accession>
<keyword evidence="2" id="KW-1185">Reference proteome</keyword>